<protein>
    <submittedName>
        <fullName evidence="2">Uncharacterized protein</fullName>
    </submittedName>
</protein>
<evidence type="ECO:0000313" key="2">
    <source>
        <dbReference type="EMBL" id="AEI38848.1"/>
    </source>
</evidence>
<gene>
    <name evidence="2" type="ordered locus">KNP414_00205</name>
</gene>
<feature type="region of interest" description="Disordered" evidence="1">
    <location>
        <begin position="114"/>
        <end position="134"/>
    </location>
</feature>
<reference evidence="3" key="1">
    <citation type="submission" date="2011-06" db="EMBL/GenBank/DDBJ databases">
        <title>Complete genome sequence of Paenibacillus mucilaginosus KNP414.</title>
        <authorList>
            <person name="Wang J."/>
            <person name="Hu S."/>
            <person name="Hu X."/>
            <person name="Zhang B."/>
            <person name="Dong D."/>
            <person name="Zhang S."/>
            <person name="Zhao K."/>
            <person name="Wu D."/>
        </authorList>
    </citation>
    <scope>NUCLEOTIDE SEQUENCE [LARGE SCALE GENOMIC DNA]</scope>
    <source>
        <strain evidence="3">KNP414</strain>
    </source>
</reference>
<evidence type="ECO:0000256" key="1">
    <source>
        <dbReference type="SAM" id="MobiDB-lite"/>
    </source>
</evidence>
<proteinExistence type="predicted"/>
<reference evidence="2 3" key="2">
    <citation type="journal article" date="2013" name="Genome Announc.">
        <title>Genome Sequence of Growth-Improving Paenibacillus mucilaginosus Strain KNP414.</title>
        <authorList>
            <person name="Lu J.J."/>
            <person name="Wang J.F."/>
            <person name="Hu X.F."/>
        </authorList>
    </citation>
    <scope>NUCLEOTIDE SEQUENCE [LARGE SCALE GENOMIC DNA]</scope>
    <source>
        <strain evidence="2 3">KNP414</strain>
    </source>
</reference>
<dbReference type="AlphaFoldDB" id="F8FKY8"/>
<evidence type="ECO:0000313" key="3">
    <source>
        <dbReference type="Proteomes" id="UP000006620"/>
    </source>
</evidence>
<dbReference type="KEGG" id="pms:KNP414_00205"/>
<dbReference type="EMBL" id="CP002869">
    <property type="protein sequence ID" value="AEI38848.1"/>
    <property type="molecule type" value="Genomic_DNA"/>
</dbReference>
<organism evidence="2 3">
    <name type="scientific">Paenibacillus mucilaginosus (strain KNP414)</name>
    <dbReference type="NCBI Taxonomy" id="1036673"/>
    <lineage>
        <taxon>Bacteria</taxon>
        <taxon>Bacillati</taxon>
        <taxon>Bacillota</taxon>
        <taxon>Bacilli</taxon>
        <taxon>Bacillales</taxon>
        <taxon>Paenibacillaceae</taxon>
        <taxon>Paenibacillus</taxon>
    </lineage>
</organism>
<dbReference type="HOGENOM" id="CLU_1894146_0_0_9"/>
<sequence length="134" mass="14853">MISHTCFSPHTTCLTYNSCSNYKATLLAGQGLTKGPFPSGIKASQAPKLRFPMAASTPSRRLLPPQPFLGIPCRDARSSLLYLIPGRLNMIPHKVHISGCIVTLEAQDKRLRRPSRTKRVDKKYKMTESSLGEI</sequence>
<name>F8FKY8_PAEMK</name>
<dbReference type="Proteomes" id="UP000006620">
    <property type="component" value="Chromosome"/>
</dbReference>
<accession>F8FKY8</accession>
<dbReference type="PATRIC" id="fig|1036673.3.peg.185"/>